<name>A0A1V6PT56_9EURO</name>
<evidence type="ECO:0000313" key="3">
    <source>
        <dbReference type="Proteomes" id="UP000191612"/>
    </source>
</evidence>
<proteinExistence type="predicted"/>
<dbReference type="AlphaFoldDB" id="A0A1V6PT56"/>
<organism evidence="2 3">
    <name type="scientific">Penicillium solitum</name>
    <dbReference type="NCBI Taxonomy" id="60172"/>
    <lineage>
        <taxon>Eukaryota</taxon>
        <taxon>Fungi</taxon>
        <taxon>Dikarya</taxon>
        <taxon>Ascomycota</taxon>
        <taxon>Pezizomycotina</taxon>
        <taxon>Eurotiomycetes</taxon>
        <taxon>Eurotiomycetidae</taxon>
        <taxon>Eurotiales</taxon>
        <taxon>Aspergillaceae</taxon>
        <taxon>Penicillium</taxon>
    </lineage>
</organism>
<comment type="caution">
    <text evidence="2">The sequence shown here is derived from an EMBL/GenBank/DDBJ whole genome shotgun (WGS) entry which is preliminary data.</text>
</comment>
<dbReference type="EMBL" id="MDYO01000296">
    <property type="protein sequence ID" value="OQD79676.1"/>
    <property type="molecule type" value="Genomic_DNA"/>
</dbReference>
<keyword evidence="3" id="KW-1185">Reference proteome</keyword>
<protein>
    <submittedName>
        <fullName evidence="2">Uncharacterized protein</fullName>
    </submittedName>
</protein>
<dbReference type="Proteomes" id="UP000191612">
    <property type="component" value="Unassembled WGS sequence"/>
</dbReference>
<feature type="region of interest" description="Disordered" evidence="1">
    <location>
        <begin position="54"/>
        <end position="109"/>
    </location>
</feature>
<sequence>MFRCKTQFDIEIEELPDKDTSLDSIDSEDSEDNDPVRLIEHEFIIESQLPRPSIVLSTRKRQRSELVDSEDESSPHLPHYGDKGSTQKRPGLREARKRGKPNDDQFVSY</sequence>
<evidence type="ECO:0000256" key="1">
    <source>
        <dbReference type="SAM" id="MobiDB-lite"/>
    </source>
</evidence>
<evidence type="ECO:0000313" key="2">
    <source>
        <dbReference type="EMBL" id="OQD79676.1"/>
    </source>
</evidence>
<feature type="region of interest" description="Disordered" evidence="1">
    <location>
        <begin position="14"/>
        <end position="35"/>
    </location>
</feature>
<reference evidence="3" key="1">
    <citation type="journal article" date="2017" name="Nat. Microbiol.">
        <title>Global analysis of biosynthetic gene clusters reveals vast potential of secondary metabolite production in Penicillium species.</title>
        <authorList>
            <person name="Nielsen J.C."/>
            <person name="Grijseels S."/>
            <person name="Prigent S."/>
            <person name="Ji B."/>
            <person name="Dainat J."/>
            <person name="Nielsen K.F."/>
            <person name="Frisvad J.C."/>
            <person name="Workman M."/>
            <person name="Nielsen J."/>
        </authorList>
    </citation>
    <scope>NUCLEOTIDE SEQUENCE [LARGE SCALE GENOMIC DNA]</scope>
    <source>
        <strain evidence="3">IBT 29525</strain>
    </source>
</reference>
<accession>A0A1V6PT56</accession>
<gene>
    <name evidence="2" type="ORF">PENSOL_c297G03771</name>
</gene>